<protein>
    <submittedName>
        <fullName evidence="1">Uncharacterized protein</fullName>
    </submittedName>
</protein>
<dbReference type="Ensembl" id="ENSSFAT00005008552.1">
    <property type="protein sequence ID" value="ENSSFAP00005008151.1"/>
    <property type="gene ID" value="ENSSFAG00005004786.1"/>
</dbReference>
<reference evidence="1" key="1">
    <citation type="submission" date="2019-06" db="EMBL/GenBank/DDBJ databases">
        <authorList>
            <consortium name="Wellcome Sanger Institute Data Sharing"/>
        </authorList>
    </citation>
    <scope>NUCLEOTIDE SEQUENCE [LARGE SCALE GENOMIC DNA]</scope>
</reference>
<name>A0A672FMF4_SALFA</name>
<reference evidence="1" key="2">
    <citation type="submission" date="2025-08" db="UniProtKB">
        <authorList>
            <consortium name="Ensembl"/>
        </authorList>
    </citation>
    <scope>IDENTIFICATION</scope>
</reference>
<dbReference type="InParanoid" id="A0A672FMF4"/>
<evidence type="ECO:0000313" key="2">
    <source>
        <dbReference type="Proteomes" id="UP000472267"/>
    </source>
</evidence>
<keyword evidence="2" id="KW-1185">Reference proteome</keyword>
<organism evidence="1 2">
    <name type="scientific">Salarias fasciatus</name>
    <name type="common">Jewelled blenny</name>
    <name type="synonym">Blennius fasciatus</name>
    <dbReference type="NCBI Taxonomy" id="181472"/>
    <lineage>
        <taxon>Eukaryota</taxon>
        <taxon>Metazoa</taxon>
        <taxon>Chordata</taxon>
        <taxon>Craniata</taxon>
        <taxon>Vertebrata</taxon>
        <taxon>Euteleostomi</taxon>
        <taxon>Actinopterygii</taxon>
        <taxon>Neopterygii</taxon>
        <taxon>Teleostei</taxon>
        <taxon>Neoteleostei</taxon>
        <taxon>Acanthomorphata</taxon>
        <taxon>Ovalentaria</taxon>
        <taxon>Blenniimorphae</taxon>
        <taxon>Blenniiformes</taxon>
        <taxon>Blennioidei</taxon>
        <taxon>Blenniidae</taxon>
        <taxon>Salariinae</taxon>
        <taxon>Salarias</taxon>
    </lineage>
</organism>
<reference evidence="1" key="3">
    <citation type="submission" date="2025-09" db="UniProtKB">
        <authorList>
            <consortium name="Ensembl"/>
        </authorList>
    </citation>
    <scope>IDENTIFICATION</scope>
</reference>
<proteinExistence type="predicted"/>
<dbReference type="Proteomes" id="UP000472267">
    <property type="component" value="Chromosome 6"/>
</dbReference>
<evidence type="ECO:0000313" key="1">
    <source>
        <dbReference type="Ensembl" id="ENSSFAP00005008151.1"/>
    </source>
</evidence>
<dbReference type="AlphaFoldDB" id="A0A672FMF4"/>
<sequence length="119" mass="13299">MQSSAAALLEACQAFLTNREEAPGSAQDLLWRLYLLVVHGAKRYLALDPVSFDIQPSEGSAWLLPTVVSLKCLLCVCVSIRMYSNKLCSTDSVHEWCFLCMINCICVKCVSEMDFCMYS</sequence>
<accession>A0A672FMF4</accession>